<dbReference type="EMBL" id="JAFMYU010000004">
    <property type="protein sequence ID" value="MBO0930861.1"/>
    <property type="molecule type" value="Genomic_DNA"/>
</dbReference>
<dbReference type="AlphaFoldDB" id="A0A939G6C8"/>
<dbReference type="Proteomes" id="UP000664795">
    <property type="component" value="Unassembled WGS sequence"/>
</dbReference>
<accession>A0A939G6C8</accession>
<gene>
    <name evidence="1" type="ORF">J2I48_07660</name>
</gene>
<proteinExistence type="predicted"/>
<comment type="caution">
    <text evidence="1">The sequence shown here is derived from an EMBL/GenBank/DDBJ whole genome shotgun (WGS) entry which is preliminary data.</text>
</comment>
<protein>
    <submittedName>
        <fullName evidence="1">Uncharacterized protein</fullName>
    </submittedName>
</protein>
<keyword evidence="2" id="KW-1185">Reference proteome</keyword>
<evidence type="ECO:0000313" key="1">
    <source>
        <dbReference type="EMBL" id="MBO0930861.1"/>
    </source>
</evidence>
<sequence>MQRVTVVTVFASLMMALCGCENSFIERQAPSAQADGFRLNVPLEGPGGYVPIPGGLPYPTITKQTFIPERELFAHTKCHTWRIEWPNYPVGTDPNKIPTVFTLSNGALNSFDYLNGQPASTTYKTHVNLYHNAQLEMARTMWDELTYNFGAGDEMETVWFNKTNHSAKTIEGWVKDRPSLFEINWVDNNQEPPVYQQGDIFLFKVMKPMAANRYGGIRIVSMTPRIIEVYLAVPNN</sequence>
<dbReference type="RefSeq" id="WP_207334808.1">
    <property type="nucleotide sequence ID" value="NZ_JAFMYU010000004.1"/>
</dbReference>
<reference evidence="1 2" key="1">
    <citation type="submission" date="2021-03" db="EMBL/GenBank/DDBJ databases">
        <title>Fibrella sp. HMF5036 genome sequencing and assembly.</title>
        <authorList>
            <person name="Kang H."/>
            <person name="Kim H."/>
            <person name="Bae S."/>
            <person name="Joh K."/>
        </authorList>
    </citation>
    <scope>NUCLEOTIDE SEQUENCE [LARGE SCALE GENOMIC DNA]</scope>
    <source>
        <strain evidence="1 2">HMF5036</strain>
    </source>
</reference>
<dbReference type="PROSITE" id="PS51257">
    <property type="entry name" value="PROKAR_LIPOPROTEIN"/>
    <property type="match status" value="1"/>
</dbReference>
<organism evidence="1 2">
    <name type="scientific">Fibrella aquatilis</name>
    <dbReference type="NCBI Taxonomy" id="2817059"/>
    <lineage>
        <taxon>Bacteria</taxon>
        <taxon>Pseudomonadati</taxon>
        <taxon>Bacteroidota</taxon>
        <taxon>Cytophagia</taxon>
        <taxon>Cytophagales</taxon>
        <taxon>Spirosomataceae</taxon>
        <taxon>Fibrella</taxon>
    </lineage>
</organism>
<evidence type="ECO:0000313" key="2">
    <source>
        <dbReference type="Proteomes" id="UP000664795"/>
    </source>
</evidence>
<name>A0A939G6C8_9BACT</name>